<dbReference type="RefSeq" id="WP_256539387.1">
    <property type="nucleotide sequence ID" value="NZ_JANHOH010000002.1"/>
</dbReference>
<proteinExistence type="predicted"/>
<dbReference type="Gene3D" id="2.120.10.30">
    <property type="entry name" value="TolB, C-terminal domain"/>
    <property type="match status" value="1"/>
</dbReference>
<dbReference type="EMBL" id="JANHOH010000002">
    <property type="protein sequence ID" value="MCQ6959200.1"/>
    <property type="molecule type" value="Genomic_DNA"/>
</dbReference>
<accession>A0ABT1T3L6</accession>
<gene>
    <name evidence="1" type="ORF">NPE20_14580</name>
</gene>
<keyword evidence="2" id="KW-1185">Reference proteome</keyword>
<dbReference type="InterPro" id="IPR011042">
    <property type="entry name" value="6-blade_b-propeller_TolB-like"/>
</dbReference>
<protein>
    <submittedName>
        <fullName evidence="1">Uncharacterized protein</fullName>
    </submittedName>
</protein>
<name>A0ABT1T3L6_9SPHI</name>
<dbReference type="SUPFAM" id="SSF101898">
    <property type="entry name" value="NHL repeat"/>
    <property type="match status" value="1"/>
</dbReference>
<organism evidence="1 2">
    <name type="scientific">Mucilaginibacter aquariorum</name>
    <dbReference type="NCBI Taxonomy" id="2967225"/>
    <lineage>
        <taxon>Bacteria</taxon>
        <taxon>Pseudomonadati</taxon>
        <taxon>Bacteroidota</taxon>
        <taxon>Sphingobacteriia</taxon>
        <taxon>Sphingobacteriales</taxon>
        <taxon>Sphingobacteriaceae</taxon>
        <taxon>Mucilaginibacter</taxon>
    </lineage>
</organism>
<comment type="caution">
    <text evidence="1">The sequence shown here is derived from an EMBL/GenBank/DDBJ whole genome shotgun (WGS) entry which is preliminary data.</text>
</comment>
<reference evidence="1 2" key="1">
    <citation type="submission" date="2022-07" db="EMBL/GenBank/DDBJ databases">
        <title>Mucilaginibacter sp. JC4.</title>
        <authorList>
            <person name="Le V."/>
            <person name="Ko S.-R."/>
            <person name="Ahn C.-Y."/>
            <person name="Oh H.-M."/>
        </authorList>
    </citation>
    <scope>NUCLEOTIDE SEQUENCE [LARGE SCALE GENOMIC DNA]</scope>
    <source>
        <strain evidence="1 2">JC4</strain>
    </source>
</reference>
<dbReference type="Proteomes" id="UP001204376">
    <property type="component" value="Unassembled WGS sequence"/>
</dbReference>
<evidence type="ECO:0000313" key="2">
    <source>
        <dbReference type="Proteomes" id="UP001204376"/>
    </source>
</evidence>
<sequence length="225" mass="24480">MTIAPTGLIYISEGFYARTVSQQGQVLTLGYGFGPNDVVLAAAPDNTLYGSQTDYSSVHVPVSIVQRRLTGEVIRSEALEWNQYVLSMIVARNNAIYILASTASGDRLYKITDSKIYPVALAPVTLVRREKATYGVQVDAIQYSGAYDRLAVAADGTVYIAGQHQIWKVTPGGTLSILAGSTEAGYEDGPAAQARFQQIFALELADNDGVLYVSDDFRIRRIMLK</sequence>
<evidence type="ECO:0000313" key="1">
    <source>
        <dbReference type="EMBL" id="MCQ6959200.1"/>
    </source>
</evidence>